<proteinExistence type="predicted"/>
<evidence type="ECO:0000313" key="2">
    <source>
        <dbReference type="EMBL" id="PBK62153.1"/>
    </source>
</evidence>
<accession>A0A2H3BEA2</accession>
<feature type="compositionally biased region" description="Low complexity" evidence="1">
    <location>
        <begin position="181"/>
        <end position="192"/>
    </location>
</feature>
<sequence length="582" mass="63300">MNAPRRTRGKAVTIPKELQKRTQEQIRQERDMKIAAAQEAKQRRKTAAEAKAKMSIDRVASQQDKDALDDKKLQLFCPDLEEPNDIPVFSAGEASPIPDILPMPNTHSPALTPEPSYDTPTNIDGADNIELPPAMTVDSDSEPGTVNDYDAIDRISDGEAEGVSSGDDSEYQDDGSDAESAESSADVEANAAMGNESGSGEHDEEDADQMEDWQVEFAKFIKEKKARIDAAKAVAAKRGQKKGKTPAPAVLEGVVKVEKAEKHQSVGAAERKGKASKGNKKGRLDIRKAVSAARTEPSAQVIPQPKAEPTASGRKRKETDLLLTLNKDFDSDGKKRPRTEVGGLVPNWQQVHSTGPDKRAPTPALVIMPTSAPPIQVKKEGVVEAAIATYVADNEARVPQASETGRKTAEKNKKGAVASEIVLKEASVKKIEAKERGKKSVFKNHDLPFTDFGADISLWQQRLIPSILNWSGCEIPEPFSATGLPEFKANVRTLWTKIFAHLTVVLPDGSIRADCPAIAAVAATAVRTHRSEIGKSGHKNIELTWSRDDMRSYATIEARKEWVQVQLAKARFLYAKPDAEAC</sequence>
<evidence type="ECO:0000313" key="3">
    <source>
        <dbReference type="Proteomes" id="UP000218334"/>
    </source>
</evidence>
<feature type="region of interest" description="Disordered" evidence="1">
    <location>
        <begin position="260"/>
        <end position="319"/>
    </location>
</feature>
<feature type="compositionally biased region" description="Acidic residues" evidence="1">
    <location>
        <begin position="167"/>
        <end position="180"/>
    </location>
</feature>
<evidence type="ECO:0000256" key="1">
    <source>
        <dbReference type="SAM" id="MobiDB-lite"/>
    </source>
</evidence>
<dbReference type="AlphaFoldDB" id="A0A2H3BEA2"/>
<feature type="compositionally biased region" description="Basic and acidic residues" evidence="1">
    <location>
        <begin position="46"/>
        <end position="56"/>
    </location>
</feature>
<organism evidence="2 3">
    <name type="scientific">Armillaria solidipes</name>
    <dbReference type="NCBI Taxonomy" id="1076256"/>
    <lineage>
        <taxon>Eukaryota</taxon>
        <taxon>Fungi</taxon>
        <taxon>Dikarya</taxon>
        <taxon>Basidiomycota</taxon>
        <taxon>Agaricomycotina</taxon>
        <taxon>Agaricomycetes</taxon>
        <taxon>Agaricomycetidae</taxon>
        <taxon>Agaricales</taxon>
        <taxon>Marasmiineae</taxon>
        <taxon>Physalacriaceae</taxon>
        <taxon>Armillaria</taxon>
    </lineage>
</organism>
<protein>
    <submittedName>
        <fullName evidence="2">Uncharacterized protein</fullName>
    </submittedName>
</protein>
<feature type="region of interest" description="Disordered" evidence="1">
    <location>
        <begin position="82"/>
        <end position="213"/>
    </location>
</feature>
<name>A0A2H3BEA2_9AGAR</name>
<feature type="compositionally biased region" description="Acidic residues" evidence="1">
    <location>
        <begin position="202"/>
        <end position="213"/>
    </location>
</feature>
<feature type="compositionally biased region" description="Basic and acidic residues" evidence="1">
    <location>
        <begin position="260"/>
        <end position="273"/>
    </location>
</feature>
<dbReference type="EMBL" id="KZ293469">
    <property type="protein sequence ID" value="PBK62153.1"/>
    <property type="molecule type" value="Genomic_DNA"/>
</dbReference>
<reference evidence="3" key="1">
    <citation type="journal article" date="2017" name="Nat. Ecol. Evol.">
        <title>Genome expansion and lineage-specific genetic innovations in the forest pathogenic fungi Armillaria.</title>
        <authorList>
            <person name="Sipos G."/>
            <person name="Prasanna A.N."/>
            <person name="Walter M.C."/>
            <person name="O'Connor E."/>
            <person name="Balint B."/>
            <person name="Krizsan K."/>
            <person name="Kiss B."/>
            <person name="Hess J."/>
            <person name="Varga T."/>
            <person name="Slot J."/>
            <person name="Riley R."/>
            <person name="Boka B."/>
            <person name="Rigling D."/>
            <person name="Barry K."/>
            <person name="Lee J."/>
            <person name="Mihaltcheva S."/>
            <person name="LaButti K."/>
            <person name="Lipzen A."/>
            <person name="Waldron R."/>
            <person name="Moloney N.M."/>
            <person name="Sperisen C."/>
            <person name="Kredics L."/>
            <person name="Vagvoelgyi C."/>
            <person name="Patrignani A."/>
            <person name="Fitzpatrick D."/>
            <person name="Nagy I."/>
            <person name="Doyle S."/>
            <person name="Anderson J.B."/>
            <person name="Grigoriev I.V."/>
            <person name="Gueldener U."/>
            <person name="Muensterkoetter M."/>
            <person name="Nagy L.G."/>
        </authorList>
    </citation>
    <scope>NUCLEOTIDE SEQUENCE [LARGE SCALE GENOMIC DNA]</scope>
    <source>
        <strain evidence="3">28-4</strain>
    </source>
</reference>
<dbReference type="Proteomes" id="UP000218334">
    <property type="component" value="Unassembled WGS sequence"/>
</dbReference>
<gene>
    <name evidence="2" type="ORF">ARMSODRAFT_1025076</name>
</gene>
<keyword evidence="3" id="KW-1185">Reference proteome</keyword>
<feature type="region of interest" description="Disordered" evidence="1">
    <location>
        <begin position="39"/>
        <end position="65"/>
    </location>
</feature>